<keyword evidence="3" id="KW-1185">Reference proteome</keyword>
<dbReference type="InterPro" id="IPR026053">
    <property type="entry name" value="HPS1"/>
</dbReference>
<proteinExistence type="predicted"/>
<dbReference type="Proteomes" id="UP000007797">
    <property type="component" value="Unassembled WGS sequence"/>
</dbReference>
<evidence type="ECO:0000256" key="1">
    <source>
        <dbReference type="SAM" id="MobiDB-lite"/>
    </source>
</evidence>
<dbReference type="KEGG" id="dfa:DFA_05850"/>
<dbReference type="PANTHER" id="PTHR12761:SF1">
    <property type="entry name" value="BLOC-3 COMPLEX MEMBER HPS1"/>
    <property type="match status" value="1"/>
</dbReference>
<evidence type="ECO:0000313" key="3">
    <source>
        <dbReference type="Proteomes" id="UP000007797"/>
    </source>
</evidence>
<evidence type="ECO:0000313" key="2">
    <source>
        <dbReference type="EMBL" id="EGG23716.1"/>
    </source>
</evidence>
<sequence length="554" mass="64848">MKELLVLDPPSGEHITNIPSIEQSTRLCAYYNNDYSNSRGEKDDLIWFVLISDEDNDNEVTMADLLTMISNCFMTVLGTKITEYKENYGKRRSLSHSATKEMHSKMKTISSTVMALFGECQHIIFQSYDILSHPFHKYLPKKVYTDLYEKETDDIVSLMFTSGDRVYPSGTTYPSSSSSSLSSSLIDEIYPNHEKIAINLNFIKQSLTELLEEHDFQSTESHILIYKDHKLLFYHSNKQEPPYLGNFDFLQLSIYCYIQLRPRENIGFSKEEYELEMEKKSFNYPFDTRSQYMINRKSCAFDTIYFKNADNQPIPIRTYCCELLNDNTDTFLLILNNKLFKKTIPEELVYYKDIRNYCTDLFGKGLKELIEWTELPLDNRFINLGQYVLHYILVDRSRHIMRAPEIKATLHYTKDCLKDKIWKMYSVCSGLLYKRQTRQIVVDGNFTYSYRLWSSPLLLESSLVPLPSSSNDFKSRYIYSKLPNITAQTTSTPAKDPHSGLGFSGSIQQQQQQRESPPIYYETSIVWTRRFTMLSSNHIPMIFCSHTYNIHMYL</sequence>
<reference evidence="3" key="1">
    <citation type="journal article" date="2011" name="Genome Res.">
        <title>Phylogeny-wide analysis of social amoeba genomes highlights ancient origins for complex intercellular communication.</title>
        <authorList>
            <person name="Heidel A.J."/>
            <person name="Lawal H.M."/>
            <person name="Felder M."/>
            <person name="Schilde C."/>
            <person name="Helps N.R."/>
            <person name="Tunggal B."/>
            <person name="Rivero F."/>
            <person name="John U."/>
            <person name="Schleicher M."/>
            <person name="Eichinger L."/>
            <person name="Platzer M."/>
            <person name="Noegel A.A."/>
            <person name="Schaap P."/>
            <person name="Gloeckner G."/>
        </authorList>
    </citation>
    <scope>NUCLEOTIDE SEQUENCE [LARGE SCALE GENOMIC DNA]</scope>
    <source>
        <strain evidence="3">SH3</strain>
    </source>
</reference>
<dbReference type="GO" id="GO:0031085">
    <property type="term" value="C:BLOC-3 complex"/>
    <property type="evidence" value="ECO:0007669"/>
    <property type="project" value="TreeGrafter"/>
</dbReference>
<dbReference type="GO" id="GO:0005085">
    <property type="term" value="F:guanyl-nucleotide exchange factor activity"/>
    <property type="evidence" value="ECO:0007669"/>
    <property type="project" value="TreeGrafter"/>
</dbReference>
<gene>
    <name evidence="2" type="ORF">DFA_05850</name>
</gene>
<feature type="region of interest" description="Disordered" evidence="1">
    <location>
        <begin position="488"/>
        <end position="516"/>
    </location>
</feature>
<organism evidence="2 3">
    <name type="scientific">Cavenderia fasciculata</name>
    <name type="common">Slime mold</name>
    <name type="synonym">Dictyostelium fasciculatum</name>
    <dbReference type="NCBI Taxonomy" id="261658"/>
    <lineage>
        <taxon>Eukaryota</taxon>
        <taxon>Amoebozoa</taxon>
        <taxon>Evosea</taxon>
        <taxon>Eumycetozoa</taxon>
        <taxon>Dictyostelia</taxon>
        <taxon>Acytosteliales</taxon>
        <taxon>Cavenderiaceae</taxon>
        <taxon>Cavenderia</taxon>
    </lineage>
</organism>
<dbReference type="InterPro" id="IPR018247">
    <property type="entry name" value="EF_Hand_1_Ca_BS"/>
</dbReference>
<dbReference type="RefSeq" id="XP_004361567.1">
    <property type="nucleotide sequence ID" value="XM_004361510.1"/>
</dbReference>
<dbReference type="PROSITE" id="PS00018">
    <property type="entry name" value="EF_HAND_1"/>
    <property type="match status" value="1"/>
</dbReference>
<accession>F4PN26</accession>
<dbReference type="AlphaFoldDB" id="F4PN26"/>
<protein>
    <submittedName>
        <fullName evidence="2">Uncharacterized protein</fullName>
    </submittedName>
</protein>
<dbReference type="GeneID" id="14875188"/>
<dbReference type="PANTHER" id="PTHR12761">
    <property type="entry name" value="HERMANSKY-PUDLAK SYNDROME PROTEIN 1"/>
    <property type="match status" value="1"/>
</dbReference>
<name>F4PN26_CACFS</name>
<dbReference type="EMBL" id="GL883008">
    <property type="protein sequence ID" value="EGG23716.1"/>
    <property type="molecule type" value="Genomic_DNA"/>
</dbReference>